<dbReference type="Gene3D" id="1.10.260.40">
    <property type="entry name" value="lambda repressor-like DNA-binding domains"/>
    <property type="match status" value="1"/>
</dbReference>
<evidence type="ECO:0000256" key="1">
    <source>
        <dbReference type="ARBA" id="ARBA00023015"/>
    </source>
</evidence>
<dbReference type="STRING" id="445710.ATSB10_30040"/>
<accession>A0A160N4C7</accession>
<dbReference type="OrthoDB" id="5681588at2"/>
<gene>
    <name evidence="5" type="ORF">ATSB10_30040</name>
</gene>
<dbReference type="GO" id="GO:0003700">
    <property type="term" value="F:DNA-binding transcription factor activity"/>
    <property type="evidence" value="ECO:0007669"/>
    <property type="project" value="TreeGrafter"/>
</dbReference>
<dbReference type="SMART" id="SM00354">
    <property type="entry name" value="HTH_LACI"/>
    <property type="match status" value="1"/>
</dbReference>
<dbReference type="KEGG" id="dtx:ATSB10_30040"/>
<dbReference type="PROSITE" id="PS50932">
    <property type="entry name" value="HTH_LACI_2"/>
    <property type="match status" value="1"/>
</dbReference>
<keyword evidence="3" id="KW-0804">Transcription</keyword>
<dbReference type="Gene3D" id="3.40.50.2300">
    <property type="match status" value="2"/>
</dbReference>
<reference evidence="5 6" key="1">
    <citation type="submission" date="2016-02" db="EMBL/GenBank/DDBJ databases">
        <title>Complete genome sequencing and analysis of ATSB10, Dyella thiooxydans isolated from rhizosphere soil of sunflower (Helianthus annuus L.).</title>
        <authorList>
            <person name="Lee Y."/>
            <person name="Hwangbo K."/>
            <person name="Chung H."/>
            <person name="Yoo J."/>
            <person name="Kim K.Y."/>
            <person name="Sa T.M."/>
            <person name="Um Y."/>
            <person name="Madhaiyan M."/>
        </authorList>
    </citation>
    <scope>NUCLEOTIDE SEQUENCE [LARGE SCALE GENOMIC DNA]</scope>
    <source>
        <strain evidence="5 6">ATSB10</strain>
    </source>
</reference>
<evidence type="ECO:0000259" key="4">
    <source>
        <dbReference type="PROSITE" id="PS50932"/>
    </source>
</evidence>
<feature type="domain" description="HTH lacI-type" evidence="4">
    <location>
        <begin position="14"/>
        <end position="68"/>
    </location>
</feature>
<dbReference type="InterPro" id="IPR028082">
    <property type="entry name" value="Peripla_BP_I"/>
</dbReference>
<sequence>MNRRGTPPDPRKRMQMADLARLAGVSASTVSRALAGSPLISEDTRERIQTLARQFNYTVNSVATDLRSGVKRTIAVVVPYEPGTRQSFADPFLHGMIGALADALTERGYEMLLSRIDAERLDAAASLVDGGRAAGLILIGQWRHHDQLNAMAERGLPLVVWGAKLPRQHYCTVGGDNVQGGRLVAEHLIAQRRQRLVFLGDTGLPEVAQRFRGFTAALKEHGVELRLRANVPFLVESGRQTMAALLDEQADIDGVFASSDLLAMAAIGALRERGRRVPEDVAVVGYDDVELARHFNPPLTTVSQPIHEGGAAMVEQLLAQLAGESVTRARVLDTRLVERESSRAAGSPAHG</sequence>
<name>A0A160N4C7_9GAMM</name>
<dbReference type="PANTHER" id="PTHR30146">
    <property type="entry name" value="LACI-RELATED TRANSCRIPTIONAL REPRESSOR"/>
    <property type="match status" value="1"/>
</dbReference>
<keyword evidence="6" id="KW-1185">Reference proteome</keyword>
<dbReference type="CDD" id="cd06295">
    <property type="entry name" value="PBP1_CelR"/>
    <property type="match status" value="1"/>
</dbReference>
<dbReference type="PROSITE" id="PS00356">
    <property type="entry name" value="HTH_LACI_1"/>
    <property type="match status" value="1"/>
</dbReference>
<dbReference type="AlphaFoldDB" id="A0A160N4C7"/>
<keyword evidence="1" id="KW-0805">Transcription regulation</keyword>
<dbReference type="RefSeq" id="WP_063673487.1">
    <property type="nucleotide sequence ID" value="NZ_CP014841.1"/>
</dbReference>
<dbReference type="CDD" id="cd01392">
    <property type="entry name" value="HTH_LacI"/>
    <property type="match status" value="1"/>
</dbReference>
<dbReference type="Pfam" id="PF13377">
    <property type="entry name" value="Peripla_BP_3"/>
    <property type="match status" value="1"/>
</dbReference>
<keyword evidence="2" id="KW-0238">DNA-binding</keyword>
<protein>
    <recommendedName>
        <fullName evidence="4">HTH lacI-type domain-containing protein</fullName>
    </recommendedName>
</protein>
<evidence type="ECO:0000256" key="3">
    <source>
        <dbReference type="ARBA" id="ARBA00023163"/>
    </source>
</evidence>
<dbReference type="SUPFAM" id="SSF47413">
    <property type="entry name" value="lambda repressor-like DNA-binding domains"/>
    <property type="match status" value="1"/>
</dbReference>
<proteinExistence type="predicted"/>
<dbReference type="InterPro" id="IPR000843">
    <property type="entry name" value="HTH_LacI"/>
</dbReference>
<dbReference type="EMBL" id="CP014841">
    <property type="protein sequence ID" value="AND70458.1"/>
    <property type="molecule type" value="Genomic_DNA"/>
</dbReference>
<evidence type="ECO:0000313" key="6">
    <source>
        <dbReference type="Proteomes" id="UP000077255"/>
    </source>
</evidence>
<evidence type="ECO:0000313" key="5">
    <source>
        <dbReference type="EMBL" id="AND70458.1"/>
    </source>
</evidence>
<dbReference type="PATRIC" id="fig|445710.3.peg.2998"/>
<dbReference type="GO" id="GO:0000976">
    <property type="term" value="F:transcription cis-regulatory region binding"/>
    <property type="evidence" value="ECO:0007669"/>
    <property type="project" value="TreeGrafter"/>
</dbReference>
<organism evidence="5 6">
    <name type="scientific">Dyella thiooxydans</name>
    <dbReference type="NCBI Taxonomy" id="445710"/>
    <lineage>
        <taxon>Bacteria</taxon>
        <taxon>Pseudomonadati</taxon>
        <taxon>Pseudomonadota</taxon>
        <taxon>Gammaproteobacteria</taxon>
        <taxon>Lysobacterales</taxon>
        <taxon>Rhodanobacteraceae</taxon>
        <taxon>Dyella</taxon>
    </lineage>
</organism>
<dbReference type="PANTHER" id="PTHR30146:SF120">
    <property type="entry name" value="ALANINE RACEMASE"/>
    <property type="match status" value="1"/>
</dbReference>
<dbReference type="Pfam" id="PF00356">
    <property type="entry name" value="LacI"/>
    <property type="match status" value="1"/>
</dbReference>
<dbReference type="InterPro" id="IPR010982">
    <property type="entry name" value="Lambda_DNA-bd_dom_sf"/>
</dbReference>
<dbReference type="SUPFAM" id="SSF53822">
    <property type="entry name" value="Periplasmic binding protein-like I"/>
    <property type="match status" value="1"/>
</dbReference>
<dbReference type="Proteomes" id="UP000077255">
    <property type="component" value="Chromosome"/>
</dbReference>
<dbReference type="InterPro" id="IPR046335">
    <property type="entry name" value="LacI/GalR-like_sensor"/>
</dbReference>
<evidence type="ECO:0000256" key="2">
    <source>
        <dbReference type="ARBA" id="ARBA00023125"/>
    </source>
</evidence>